<organism evidence="1 2">
    <name type="scientific">Eremothecium gossypii (strain ATCC 10895 / CBS 109.51 / FGSC 9923 / NRRL Y-1056)</name>
    <name type="common">Yeast</name>
    <name type="synonym">Ashbya gossypii</name>
    <dbReference type="NCBI Taxonomy" id="284811"/>
    <lineage>
        <taxon>Eukaryota</taxon>
        <taxon>Fungi</taxon>
        <taxon>Dikarya</taxon>
        <taxon>Ascomycota</taxon>
        <taxon>Saccharomycotina</taxon>
        <taxon>Saccharomycetes</taxon>
        <taxon>Saccharomycetales</taxon>
        <taxon>Saccharomycetaceae</taxon>
        <taxon>Eremothecium</taxon>
    </lineage>
</organism>
<gene>
    <name evidence="1" type="ORF">AGOS_ACL171W</name>
</gene>
<dbReference type="InParanoid" id="Q75CU0"/>
<accession>Q75CU0</accession>
<dbReference type="Proteomes" id="UP000000591">
    <property type="component" value="Chromosome III"/>
</dbReference>
<dbReference type="RefSeq" id="NP_983233.1">
    <property type="nucleotide sequence ID" value="NM_208586.1"/>
</dbReference>
<evidence type="ECO:0000313" key="2">
    <source>
        <dbReference type="Proteomes" id="UP000000591"/>
    </source>
</evidence>
<sequence>MRGIPGPISCCCPLPVELRGRSARLRKSACVRQFDPGGPAVLWHIAREAKSAATRQPALRCHGRLTVLLGKQKMKLAQVASWLALLGRLQACVGGAPPAARLPPDLAEAYQQYAPIFLAELRAMSASARAGAEGGAEFQLSDIAEFERNIPDGTPFYVGPPVVNELTTRALDALGASVGSWVPGKADCARFLRSILEDEPLVTLKISETNLFEGLNVTAGPTT</sequence>
<protein>
    <submittedName>
        <fullName evidence="1">ACL171Wp</fullName>
    </submittedName>
</protein>
<dbReference type="AlphaFoldDB" id="Q75CU0"/>
<reference evidence="2" key="2">
    <citation type="journal article" date="2013" name="G3 (Bethesda)">
        <title>Genomes of Ashbya fungi isolated from insects reveal four mating-type loci, numerous translocations, lack of transposons, and distinct gene duplications.</title>
        <authorList>
            <person name="Dietrich F.S."/>
            <person name="Voegeli S."/>
            <person name="Kuo S."/>
            <person name="Philippsen P."/>
        </authorList>
    </citation>
    <scope>GENOME REANNOTATION</scope>
    <source>
        <strain evidence="2">ATCC 10895 / CBS 109.51 / FGSC 9923 / NRRL Y-1056</strain>
    </source>
</reference>
<dbReference type="GeneID" id="4619353"/>
<reference evidence="1 2" key="1">
    <citation type="journal article" date="2004" name="Science">
        <title>The Ashbya gossypii genome as a tool for mapping the ancient Saccharomyces cerevisiae genome.</title>
        <authorList>
            <person name="Dietrich F.S."/>
            <person name="Voegeli S."/>
            <person name="Brachat S."/>
            <person name="Lerch A."/>
            <person name="Gates K."/>
            <person name="Steiner S."/>
            <person name="Mohr C."/>
            <person name="Pohlmann R."/>
            <person name="Luedi P."/>
            <person name="Choi S."/>
            <person name="Wing R.A."/>
            <person name="Flavier A."/>
            <person name="Gaffney T.D."/>
            <person name="Philippsen P."/>
        </authorList>
    </citation>
    <scope>NUCLEOTIDE SEQUENCE [LARGE SCALE GENOMIC DNA]</scope>
    <source>
        <strain evidence="2">ATCC 10895 / CBS 109.51 / FGSC 9923 / NRRL Y-1056</strain>
    </source>
</reference>
<dbReference type="KEGG" id="ago:AGOS_ACL171W"/>
<name>Q75CU0_EREGS</name>
<dbReference type="HOGENOM" id="CLU_1239872_0_0_1"/>
<proteinExistence type="predicted"/>
<keyword evidence="2" id="KW-1185">Reference proteome</keyword>
<dbReference type="OrthoDB" id="4069917at2759"/>
<evidence type="ECO:0000313" key="1">
    <source>
        <dbReference type="EMBL" id="AAS51057.1"/>
    </source>
</evidence>
<dbReference type="EMBL" id="AE016816">
    <property type="protein sequence ID" value="AAS51057.1"/>
    <property type="molecule type" value="Genomic_DNA"/>
</dbReference>